<dbReference type="RefSeq" id="WP_011077476.1">
    <property type="nucleotide sequence ID" value="NC_004432.1"/>
</dbReference>
<organism evidence="3 4">
    <name type="scientific">Malacoplasma penetrans (strain HF-2)</name>
    <name type="common">Mycoplasma penetrans</name>
    <dbReference type="NCBI Taxonomy" id="272633"/>
    <lineage>
        <taxon>Bacteria</taxon>
        <taxon>Bacillati</taxon>
        <taxon>Mycoplasmatota</taxon>
        <taxon>Mycoplasmoidales</taxon>
        <taxon>Mycoplasmoidaceae</taxon>
        <taxon>Malacoplasma</taxon>
    </lineage>
</organism>
<protein>
    <submittedName>
        <fullName evidence="3">P35 lipoprotein homolog</fullName>
    </submittedName>
</protein>
<dbReference type="AlphaFoldDB" id="Q8EVB1"/>
<accession>Q8EVB1</accession>
<evidence type="ECO:0000313" key="4">
    <source>
        <dbReference type="Proteomes" id="UP000002522"/>
    </source>
</evidence>
<evidence type="ECO:0000256" key="1">
    <source>
        <dbReference type="SAM" id="MobiDB-lite"/>
    </source>
</evidence>
<dbReference type="EMBL" id="BA000026">
    <property type="protein sequence ID" value="BAC44446.1"/>
    <property type="molecule type" value="Genomic_DNA"/>
</dbReference>
<dbReference type="Proteomes" id="UP000002522">
    <property type="component" value="Chromosome"/>
</dbReference>
<dbReference type="PROSITE" id="PS51257">
    <property type="entry name" value="PROKAR_LIPOPROTEIN"/>
    <property type="match status" value="1"/>
</dbReference>
<sequence length="378" mass="39291">MKIKKIKLLKALAMTGAFGIVATVPVIVSSCSSTSDNNTGGDNNGGGNTQNQTISTQLRSSVTLSGALSNIYNPTSGSNTNTLLAAQIKSNLNSVFENGEALANVDDLEITVNGNFPTTSEWTGTTAFAGNNGWNATQGLTDVLYDWNTAALNISSLNDLKTQLTSEKITSIITEASSAPASGTVFTVVENSALGLTNNADSIDANASRDLLHIHVTGTEGSNTTNYDLQIPVSDLNLVVSDLTVTVTGTNVEQTGSTTTNFTYNIGINETANFVQPTQAPSINSADTNGDGNKALVALGYANESDGNYTLNNEAISAGIGVYNSEFSNPTIAATQGGSSNQFTITLSATPKEGYVWEDGTRDAKSISFPVTFTVTTA</sequence>
<dbReference type="InterPro" id="IPR011653">
    <property type="entry name" value="Lipoprotein_p35"/>
</dbReference>
<dbReference type="eggNOG" id="ENOG5031ZBZ">
    <property type="taxonomic scope" value="Bacteria"/>
</dbReference>
<evidence type="ECO:0000256" key="2">
    <source>
        <dbReference type="SAM" id="SignalP"/>
    </source>
</evidence>
<feature type="region of interest" description="Disordered" evidence="1">
    <location>
        <begin position="33"/>
        <end position="52"/>
    </location>
</feature>
<keyword evidence="4" id="KW-1185">Reference proteome</keyword>
<keyword evidence="2" id="KW-0732">Signal</keyword>
<reference evidence="3 4" key="1">
    <citation type="journal article" date="2002" name="Nucleic Acids Res.">
        <title>The complete genomic sequence of Mycoplasma penetrans, an intracellular bacterial pathogen in humans.</title>
        <authorList>
            <person name="Sasaki Y."/>
            <person name="Ishikawa J."/>
            <person name="Yamashita A."/>
            <person name="Oshima K."/>
            <person name="Kenri T."/>
            <person name="Furuya K."/>
            <person name="Yoshino C."/>
            <person name="Horino A."/>
            <person name="Shiba T."/>
            <person name="Sasaki T."/>
            <person name="Hattori M."/>
        </authorList>
    </citation>
    <scope>NUCLEOTIDE SEQUENCE [LARGE SCALE GENOMIC DNA]</scope>
    <source>
        <strain evidence="3 4">HF-2</strain>
    </source>
</reference>
<dbReference type="HOGENOM" id="CLU_040028_0_0_14"/>
<proteinExistence type="predicted"/>
<dbReference type="InParanoid" id="Q8EVB1"/>
<dbReference type="GO" id="GO:0016020">
    <property type="term" value="C:membrane"/>
    <property type="evidence" value="ECO:0007669"/>
    <property type="project" value="InterPro"/>
</dbReference>
<gene>
    <name evidence="3" type="ordered locus">MYPE6540</name>
</gene>
<keyword evidence="3" id="KW-0449">Lipoprotein</keyword>
<feature type="chain" id="PRO_5004305508" evidence="2">
    <location>
        <begin position="23"/>
        <end position="378"/>
    </location>
</feature>
<name>Q8EVB1_MALP2</name>
<dbReference type="Pfam" id="PF07668">
    <property type="entry name" value="MpPF1"/>
    <property type="match status" value="1"/>
</dbReference>
<feature type="signal peptide" evidence="2">
    <location>
        <begin position="1"/>
        <end position="22"/>
    </location>
</feature>
<dbReference type="KEGG" id="mpe:MYPE6540"/>
<evidence type="ECO:0000313" key="3">
    <source>
        <dbReference type="EMBL" id="BAC44446.1"/>
    </source>
</evidence>